<organism evidence="1 2">
    <name type="scientific">Zarea fungicola</name>
    <dbReference type="NCBI Taxonomy" id="93591"/>
    <lineage>
        <taxon>Eukaryota</taxon>
        <taxon>Fungi</taxon>
        <taxon>Dikarya</taxon>
        <taxon>Ascomycota</taxon>
        <taxon>Pezizomycotina</taxon>
        <taxon>Sordariomycetes</taxon>
        <taxon>Hypocreomycetidae</taxon>
        <taxon>Hypocreales</taxon>
        <taxon>Cordycipitaceae</taxon>
        <taxon>Zarea</taxon>
    </lineage>
</organism>
<sequence>MKPIAVSIRAAFRSKWPNNNLTICLAEHLQENAINVKKTTHFLPADIISEVRSKSQRRQNAVQELWEQLETAMINAVYGSNMVETAGTSLDITINLCRAVFRGQDVSADIGEQDPTYAAHLQALVNQTRNADKDAVIESRADVINHAKAFNYMVERVVLNDEVISEEMIRETHRILAAGMRGHDDLILGEYRTHDVAIRYKNGKTSRTMGHKYVPQKMAQMVANLAHEISVANEAGQLDPYTLAARYHQVFVFIHPFADGNGRVSRIILNTLLLKFAGHICVIGLTKEDQEAYLAEVTKGCKKYHLEDDEVEHDQQKAHFKFAGFVLDMSMNSLCEMVHWLAE</sequence>
<name>A0ACC1NAK1_9HYPO</name>
<keyword evidence="2" id="KW-1185">Reference proteome</keyword>
<evidence type="ECO:0000313" key="2">
    <source>
        <dbReference type="Proteomes" id="UP001143910"/>
    </source>
</evidence>
<accession>A0ACC1NAK1</accession>
<dbReference type="Proteomes" id="UP001143910">
    <property type="component" value="Unassembled WGS sequence"/>
</dbReference>
<gene>
    <name evidence="1" type="ORF">NQ176_g5264</name>
</gene>
<reference evidence="1" key="1">
    <citation type="submission" date="2022-08" db="EMBL/GenBank/DDBJ databases">
        <title>Genome Sequence of Lecanicillium fungicola.</title>
        <authorList>
            <person name="Buettner E."/>
        </authorList>
    </citation>
    <scope>NUCLEOTIDE SEQUENCE</scope>
    <source>
        <strain evidence="1">Babe33</strain>
    </source>
</reference>
<protein>
    <submittedName>
        <fullName evidence="1">Uncharacterized protein</fullName>
    </submittedName>
</protein>
<proteinExistence type="predicted"/>
<dbReference type="EMBL" id="JANJQO010000649">
    <property type="protein sequence ID" value="KAJ2975886.1"/>
    <property type="molecule type" value="Genomic_DNA"/>
</dbReference>
<evidence type="ECO:0000313" key="1">
    <source>
        <dbReference type="EMBL" id="KAJ2975886.1"/>
    </source>
</evidence>
<comment type="caution">
    <text evidence="1">The sequence shown here is derived from an EMBL/GenBank/DDBJ whole genome shotgun (WGS) entry which is preliminary data.</text>
</comment>